<organism evidence="1 2">
    <name type="scientific">Paramecium primaurelia</name>
    <dbReference type="NCBI Taxonomy" id="5886"/>
    <lineage>
        <taxon>Eukaryota</taxon>
        <taxon>Sar</taxon>
        <taxon>Alveolata</taxon>
        <taxon>Ciliophora</taxon>
        <taxon>Intramacronucleata</taxon>
        <taxon>Oligohymenophorea</taxon>
        <taxon>Peniculida</taxon>
        <taxon>Parameciidae</taxon>
        <taxon>Paramecium</taxon>
    </lineage>
</organism>
<dbReference type="AlphaFoldDB" id="A0A8S1K8P8"/>
<proteinExistence type="predicted"/>
<dbReference type="PANTHER" id="PTHR33706:SF1">
    <property type="entry name" value="TPR REPEAT PROTEIN"/>
    <property type="match status" value="1"/>
</dbReference>
<keyword evidence="2" id="KW-1185">Reference proteome</keyword>
<dbReference type="OMA" id="IWIELHE"/>
<dbReference type="Proteomes" id="UP000688137">
    <property type="component" value="Unassembled WGS sequence"/>
</dbReference>
<sequence length="625" mass="73953">MGTTQSNQRQHINQILIQDHNNSLWKNGTNFFSGKYHYLNSSGHQWKKQRFKYMIEYTPAGEMKYIHDGEVLRVENRIDQQKSPEILTSLEQIRNLKWAGQYNNQNLPIGKWNMIWRGEKQIYGGLYNDNGEKEGYWVEPYQGYWNLCQIFFIGIYNQGFRQGKWIYQQAEKIIGGGLYNKQGQKEGLWNELHENYDRNFQVIFKGVYQNNHKIGNWIYQFYDANKNKSIKIIGGKYNEDGIKHGKWFDLIEDFDDDQQFLYVGDYNYGKKQGIWNAMQINIRQGCGVYDENEQQNGFWVQLKRNQMNQYHHAKSLGQYVHGIKVGTWNIFFGNQFVGKGAYNEEGKKYGDWIKLSNYSQFDKRNLNGNPILHKLVTFVGEYTNGKKSGQWQIKQGNIIIGGGLYDDMGYKNGKWKELSNFKLPFFVIQIGEYNKGFKQGRWEILLNKNQGLEKIGGGIYDTQGMKHGKWISLHDNFNHNCKVLDIGQYDHGIKQGRWDIKTIKYYEHDVLTYYFWPKDTFYIIAGGNYQNGEKNGKWIDLDENYNYHNQILYEGEFYKDLKQGKWDMMKHHNSFINRIGGGQYNQDGLKHLKWIELDKNRQKKLILVEYQNGIKICIESMQTVI</sequence>
<evidence type="ECO:0000313" key="1">
    <source>
        <dbReference type="EMBL" id="CAD8051111.1"/>
    </source>
</evidence>
<dbReference type="PANTHER" id="PTHR33706">
    <property type="entry name" value="MORN VARIANT REPEAT PROTEIN"/>
    <property type="match status" value="1"/>
</dbReference>
<accession>A0A8S1K8P8</accession>
<protein>
    <submittedName>
        <fullName evidence="1">Uncharacterized protein</fullName>
    </submittedName>
</protein>
<comment type="caution">
    <text evidence="1">The sequence shown here is derived from an EMBL/GenBank/DDBJ whole genome shotgun (WGS) entry which is preliminary data.</text>
</comment>
<reference evidence="1" key="1">
    <citation type="submission" date="2021-01" db="EMBL/GenBank/DDBJ databases">
        <authorList>
            <consortium name="Genoscope - CEA"/>
            <person name="William W."/>
        </authorList>
    </citation>
    <scope>NUCLEOTIDE SEQUENCE</scope>
</reference>
<evidence type="ECO:0000313" key="2">
    <source>
        <dbReference type="Proteomes" id="UP000688137"/>
    </source>
</evidence>
<name>A0A8S1K8P8_PARPR</name>
<dbReference type="EMBL" id="CAJJDM010000012">
    <property type="protein sequence ID" value="CAD8051111.1"/>
    <property type="molecule type" value="Genomic_DNA"/>
</dbReference>
<gene>
    <name evidence="1" type="ORF">PPRIM_AZ9-3.1.T0170396</name>
</gene>